<keyword evidence="4 6" id="KW-0143">Chaperone</keyword>
<proteinExistence type="inferred from homology"/>
<sequence>MPAKIIAYDAKAREAILSGVNVLADAVKVTLGPKGRNVLIEKSWGAPIVTKDGVTVAKEIELKDKYQNMGAQMVREVASKTNDVAGDGTTSATVLAQAIFQEGQKLVASGLNPMELKKGIDKGVAAVVEELQKISIPVKGKKEISQVGTISANGDDTIGLLLSDAMDKVGKEGVITIEEAKSMETTLEVVDGMQFDRGYISPYFVTNSEKMEVLFEEPAILLHEKKISSMKDMIPLLEEVARAAKPLLIIAEDVDGEALAALIVNKLRGTLKVVAVKAPGFGDRRKAMLGDIAALTGGQVISEDLGVKLDKVRLSELGSCKSVKIDKDHTTIVDGGGNKSEIESRIKQIRRQIEDTTSDYDREKLQERLAKLIGGVAVINVGAATEIELKEKKARVEDALSATRAAVEEGVLPGGGVALVRCIKALGAVKTRGDEEHGIKILQKALTAPLRQIAENSGVEGAVVVARVLAGEQDFGFNAQTETYENLLAAGILDPAKVVRFALQNAASVSGMLITTQAMIAEKPQKKTAPAMPGGGMGGMY</sequence>
<keyword evidence="2 6" id="KW-0547">Nucleotide-binding</keyword>
<dbReference type="CDD" id="cd03344">
    <property type="entry name" value="GroEL"/>
    <property type="match status" value="1"/>
</dbReference>
<dbReference type="GO" id="GO:0042026">
    <property type="term" value="P:protein refolding"/>
    <property type="evidence" value="ECO:0007669"/>
    <property type="project" value="UniProtKB-UniRule"/>
</dbReference>
<dbReference type="Gene3D" id="3.30.260.10">
    <property type="entry name" value="TCP-1-like chaperonin intermediate domain"/>
    <property type="match status" value="1"/>
</dbReference>
<evidence type="ECO:0000256" key="8">
    <source>
        <dbReference type="RuleBase" id="RU000419"/>
    </source>
</evidence>
<comment type="subcellular location">
    <subcellularLocation>
        <location evidence="6">Cytoplasm</location>
    </subcellularLocation>
</comment>
<dbReference type="SUPFAM" id="SSF52029">
    <property type="entry name" value="GroEL apical domain-like"/>
    <property type="match status" value="1"/>
</dbReference>
<dbReference type="SUPFAM" id="SSF48592">
    <property type="entry name" value="GroEL equatorial domain-like"/>
    <property type="match status" value="1"/>
</dbReference>
<dbReference type="AlphaFoldDB" id="A0A1H0KTM9"/>
<evidence type="ECO:0000256" key="5">
    <source>
        <dbReference type="ARBA" id="ARBA00023235"/>
    </source>
</evidence>
<evidence type="ECO:0000256" key="2">
    <source>
        <dbReference type="ARBA" id="ARBA00022741"/>
    </source>
</evidence>
<dbReference type="PROSITE" id="PS00296">
    <property type="entry name" value="CHAPERONINS_CPN60"/>
    <property type="match status" value="1"/>
</dbReference>
<dbReference type="NCBIfam" id="NF009487">
    <property type="entry name" value="PRK12849.1"/>
    <property type="match status" value="1"/>
</dbReference>
<dbReference type="InterPro" id="IPR027409">
    <property type="entry name" value="GroEL-like_apical_dom_sf"/>
</dbReference>
<feature type="binding site" evidence="6">
    <location>
        <position position="494"/>
    </location>
    <ligand>
        <name>ATP</name>
        <dbReference type="ChEBI" id="CHEBI:30616"/>
    </ligand>
</feature>
<dbReference type="InterPro" id="IPR001844">
    <property type="entry name" value="Cpn60/GroEL"/>
</dbReference>
<dbReference type="InterPro" id="IPR027413">
    <property type="entry name" value="GROEL-like_equatorial_sf"/>
</dbReference>
<feature type="binding site" evidence="6">
    <location>
        <position position="415"/>
    </location>
    <ligand>
        <name>ATP</name>
        <dbReference type="ChEBI" id="CHEBI:30616"/>
    </ligand>
</feature>
<feature type="binding site" evidence="6">
    <location>
        <position position="51"/>
    </location>
    <ligand>
        <name>ATP</name>
        <dbReference type="ChEBI" id="CHEBI:30616"/>
    </ligand>
</feature>
<dbReference type="Gene3D" id="1.10.560.10">
    <property type="entry name" value="GroEL-like equatorial domain"/>
    <property type="match status" value="1"/>
</dbReference>
<dbReference type="HAMAP" id="MF_00600">
    <property type="entry name" value="CH60"/>
    <property type="match status" value="1"/>
</dbReference>
<evidence type="ECO:0000256" key="9">
    <source>
        <dbReference type="SAM" id="Coils"/>
    </source>
</evidence>
<evidence type="ECO:0000256" key="4">
    <source>
        <dbReference type="ARBA" id="ARBA00023186"/>
    </source>
</evidence>
<dbReference type="InterPro" id="IPR018370">
    <property type="entry name" value="Chaperonin_Cpn60_CS"/>
</dbReference>
<dbReference type="PANTHER" id="PTHR45633">
    <property type="entry name" value="60 KDA HEAT SHOCK PROTEIN, MITOCHONDRIAL"/>
    <property type="match status" value="1"/>
</dbReference>
<dbReference type="GO" id="GO:0005524">
    <property type="term" value="F:ATP binding"/>
    <property type="evidence" value="ECO:0007669"/>
    <property type="project" value="UniProtKB-UniRule"/>
</dbReference>
<keyword evidence="3 6" id="KW-0067">ATP-binding</keyword>
<dbReference type="InterPro" id="IPR027410">
    <property type="entry name" value="TCP-1-like_intermed_sf"/>
</dbReference>
<name>A0A1H0KTM9_9BACT</name>
<dbReference type="SUPFAM" id="SSF54849">
    <property type="entry name" value="GroEL-intermediate domain like"/>
    <property type="match status" value="1"/>
</dbReference>
<organism evidence="10 11">
    <name type="scientific">Desulforhopalus singaporensis</name>
    <dbReference type="NCBI Taxonomy" id="91360"/>
    <lineage>
        <taxon>Bacteria</taxon>
        <taxon>Pseudomonadati</taxon>
        <taxon>Thermodesulfobacteriota</taxon>
        <taxon>Desulfobulbia</taxon>
        <taxon>Desulfobulbales</taxon>
        <taxon>Desulfocapsaceae</taxon>
        <taxon>Desulforhopalus</taxon>
    </lineage>
</organism>
<dbReference type="RefSeq" id="WP_092219666.1">
    <property type="nucleotide sequence ID" value="NZ_FNJI01000003.1"/>
</dbReference>
<feature type="binding site" evidence="6">
    <location>
        <begin position="30"/>
        <end position="33"/>
    </location>
    <ligand>
        <name>ATP</name>
        <dbReference type="ChEBI" id="CHEBI:30616"/>
    </ligand>
</feature>
<comment type="subunit">
    <text evidence="6 8">Forms a cylinder of 14 subunits composed of two heptameric rings stacked back-to-back. Interacts with the co-chaperonin GroES.</text>
</comment>
<comment type="similarity">
    <text evidence="1 6 7">Belongs to the chaperonin (HSP60) family.</text>
</comment>
<evidence type="ECO:0000313" key="10">
    <source>
        <dbReference type="EMBL" id="SDO59289.1"/>
    </source>
</evidence>
<accession>A0A1H0KTM9</accession>
<dbReference type="NCBIfam" id="NF000592">
    <property type="entry name" value="PRK00013.1"/>
    <property type="match status" value="1"/>
</dbReference>
<evidence type="ECO:0000256" key="3">
    <source>
        <dbReference type="ARBA" id="ARBA00022840"/>
    </source>
</evidence>
<comment type="function">
    <text evidence="6 8">Together with its co-chaperonin GroES, plays an essential role in assisting protein folding. The GroEL-GroES system forms a nano-cage that allows encapsulation of the non-native substrate proteins and provides a physical environment optimized to promote and accelerate protein folding.</text>
</comment>
<dbReference type="GO" id="GO:0005737">
    <property type="term" value="C:cytoplasm"/>
    <property type="evidence" value="ECO:0007669"/>
    <property type="project" value="UniProtKB-SubCell"/>
</dbReference>
<dbReference type="Pfam" id="PF00118">
    <property type="entry name" value="Cpn60_TCP1"/>
    <property type="match status" value="1"/>
</dbReference>
<dbReference type="EC" id="5.6.1.7" evidence="6"/>
<keyword evidence="9" id="KW-0175">Coiled coil</keyword>
<dbReference type="NCBIfam" id="NF009489">
    <property type="entry name" value="PRK12851.1"/>
    <property type="match status" value="1"/>
</dbReference>
<dbReference type="Gene3D" id="3.50.7.10">
    <property type="entry name" value="GroEL"/>
    <property type="match status" value="1"/>
</dbReference>
<feature type="coiled-coil region" evidence="9">
    <location>
        <begin position="339"/>
        <end position="366"/>
    </location>
</feature>
<keyword evidence="6" id="KW-0963">Cytoplasm</keyword>
<comment type="caution">
    <text evidence="6">Lacks conserved residue(s) required for the propagation of feature annotation.</text>
</comment>
<protein>
    <recommendedName>
        <fullName evidence="6">Chaperonin GroEL</fullName>
        <ecNumber evidence="6">5.6.1.7</ecNumber>
    </recommendedName>
    <alternativeName>
        <fullName evidence="6">60 kDa chaperonin</fullName>
    </alternativeName>
    <alternativeName>
        <fullName evidence="6">Chaperonin-60</fullName>
        <shortName evidence="6">Cpn60</shortName>
    </alternativeName>
</protein>
<keyword evidence="5 6" id="KW-0413">Isomerase</keyword>
<dbReference type="PRINTS" id="PR00298">
    <property type="entry name" value="CHAPERONIN60"/>
</dbReference>
<dbReference type="STRING" id="91360.SAMN05660330_00624"/>
<dbReference type="GO" id="GO:0051082">
    <property type="term" value="F:unfolded protein binding"/>
    <property type="evidence" value="ECO:0007669"/>
    <property type="project" value="UniProtKB-UniRule"/>
</dbReference>
<dbReference type="NCBIfam" id="TIGR02348">
    <property type="entry name" value="GroEL"/>
    <property type="match status" value="1"/>
</dbReference>
<evidence type="ECO:0000256" key="6">
    <source>
        <dbReference type="HAMAP-Rule" id="MF_00600"/>
    </source>
</evidence>
<keyword evidence="11" id="KW-1185">Reference proteome</keyword>
<dbReference type="EMBL" id="FNJI01000003">
    <property type="protein sequence ID" value="SDO59289.1"/>
    <property type="molecule type" value="Genomic_DNA"/>
</dbReference>
<dbReference type="NCBIfam" id="NF009488">
    <property type="entry name" value="PRK12850.1"/>
    <property type="match status" value="1"/>
</dbReference>
<evidence type="ECO:0000256" key="1">
    <source>
        <dbReference type="ARBA" id="ARBA00006607"/>
    </source>
</evidence>
<evidence type="ECO:0000256" key="7">
    <source>
        <dbReference type="RuleBase" id="RU000418"/>
    </source>
</evidence>
<gene>
    <name evidence="6" type="primary">groEL</name>
    <name evidence="6" type="synonym">groL</name>
    <name evidence="10" type="ORF">SAMN05660330_00624</name>
</gene>
<dbReference type="InterPro" id="IPR002423">
    <property type="entry name" value="Cpn60/GroEL/TCP-1"/>
</dbReference>
<reference evidence="10 11" key="1">
    <citation type="submission" date="2016-10" db="EMBL/GenBank/DDBJ databases">
        <authorList>
            <person name="de Groot N.N."/>
        </authorList>
    </citation>
    <scope>NUCLEOTIDE SEQUENCE [LARGE SCALE GENOMIC DNA]</scope>
    <source>
        <strain evidence="10 11">DSM 12130</strain>
    </source>
</reference>
<dbReference type="GO" id="GO:0016853">
    <property type="term" value="F:isomerase activity"/>
    <property type="evidence" value="ECO:0007669"/>
    <property type="project" value="UniProtKB-KW"/>
</dbReference>
<dbReference type="OrthoDB" id="9766614at2"/>
<dbReference type="GO" id="GO:0140662">
    <property type="term" value="F:ATP-dependent protein folding chaperone"/>
    <property type="evidence" value="ECO:0007669"/>
    <property type="project" value="InterPro"/>
</dbReference>
<dbReference type="FunFam" id="3.50.7.10:FF:000001">
    <property type="entry name" value="60 kDa chaperonin"/>
    <property type="match status" value="1"/>
</dbReference>
<dbReference type="Proteomes" id="UP000199073">
    <property type="component" value="Unassembled WGS sequence"/>
</dbReference>
<evidence type="ECO:0000313" key="11">
    <source>
        <dbReference type="Proteomes" id="UP000199073"/>
    </source>
</evidence>